<reference evidence="9 11" key="2">
    <citation type="submission" date="2018-08" db="EMBL/GenBank/DDBJ databases">
        <title>Bacillus clarus sp. nov. strain PS00077A.</title>
        <authorList>
            <person name="Mendez Acevedo M."/>
            <person name="Carroll L."/>
            <person name="Mukherjee M."/>
            <person name="Wiedmann M."/>
            <person name="Kovac J."/>
        </authorList>
    </citation>
    <scope>NUCLEOTIDE SEQUENCE [LARGE SCALE GENOMIC DNA]</scope>
    <source>
        <strain evidence="9 11">PS00077A</strain>
    </source>
</reference>
<keyword evidence="3 6" id="KW-0560">Oxidoreductase</keyword>
<dbReference type="EMBL" id="JMQC01000008">
    <property type="protein sequence ID" value="KFM99880.1"/>
    <property type="molecule type" value="Genomic_DNA"/>
</dbReference>
<dbReference type="Proteomes" id="UP000029389">
    <property type="component" value="Unassembled WGS sequence"/>
</dbReference>
<dbReference type="EMBL" id="QVOD01000007">
    <property type="protein sequence ID" value="RFT67398.1"/>
    <property type="molecule type" value="Genomic_DNA"/>
</dbReference>
<proteinExistence type="inferred from homology"/>
<protein>
    <recommendedName>
        <fullName evidence="6">FMN dependent NADH:quinone oxidoreductase</fullName>
        <ecNumber evidence="6">1.6.5.-</ecNumber>
    </recommendedName>
    <alternativeName>
        <fullName evidence="6">Azo-dye reductase</fullName>
    </alternativeName>
    <alternativeName>
        <fullName evidence="6">FMN-dependent NADH-azo compound oxidoreductase</fullName>
    </alternativeName>
    <alternativeName>
        <fullName evidence="6">FMN-dependent NADH-azoreductase</fullName>
        <ecNumber evidence="6">1.7.1.17</ecNumber>
    </alternativeName>
</protein>
<dbReference type="EC" id="1.7.1.17" evidence="6"/>
<evidence type="ECO:0000256" key="6">
    <source>
        <dbReference type="HAMAP-Rule" id="MF_01216"/>
    </source>
</evidence>
<evidence type="ECO:0000313" key="11">
    <source>
        <dbReference type="Proteomes" id="UP000264294"/>
    </source>
</evidence>
<evidence type="ECO:0000313" key="8">
    <source>
        <dbReference type="EMBL" id="KFM99880.1"/>
    </source>
</evidence>
<dbReference type="STRING" id="1405.B7492_28980"/>
<evidence type="ECO:0000256" key="1">
    <source>
        <dbReference type="ARBA" id="ARBA00022630"/>
    </source>
</evidence>
<comment type="catalytic activity">
    <reaction evidence="6">
        <text>2 a quinone + NADH + H(+) = 2 a 1,4-benzosemiquinone + NAD(+)</text>
        <dbReference type="Rhea" id="RHEA:65952"/>
        <dbReference type="ChEBI" id="CHEBI:15378"/>
        <dbReference type="ChEBI" id="CHEBI:57540"/>
        <dbReference type="ChEBI" id="CHEBI:57945"/>
        <dbReference type="ChEBI" id="CHEBI:132124"/>
        <dbReference type="ChEBI" id="CHEBI:134225"/>
    </reaction>
</comment>
<dbReference type="Gene3D" id="3.40.50.360">
    <property type="match status" value="1"/>
</dbReference>
<evidence type="ECO:0000259" key="7">
    <source>
        <dbReference type="Pfam" id="PF02525"/>
    </source>
</evidence>
<dbReference type="InterPro" id="IPR050104">
    <property type="entry name" value="FMN-dep_NADH:Q_OxRdtase_AzoR1"/>
</dbReference>
<dbReference type="PANTHER" id="PTHR43741:SF4">
    <property type="entry name" value="FMN-DEPENDENT NADH:QUINONE OXIDOREDUCTASE"/>
    <property type="match status" value="1"/>
</dbReference>
<comment type="caution">
    <text evidence="8">The sequence shown here is derived from an EMBL/GenBank/DDBJ whole genome shotgun (WGS) entry which is preliminary data.</text>
</comment>
<keyword evidence="11" id="KW-1185">Reference proteome</keyword>
<dbReference type="PANTHER" id="PTHR43741">
    <property type="entry name" value="FMN-DEPENDENT NADH-AZOREDUCTASE 1"/>
    <property type="match status" value="1"/>
</dbReference>
<dbReference type="InterPro" id="IPR029039">
    <property type="entry name" value="Flavoprotein-like_sf"/>
</dbReference>
<comment type="cofactor">
    <cofactor evidence="6">
        <name>FMN</name>
        <dbReference type="ChEBI" id="CHEBI:58210"/>
    </cofactor>
    <text evidence="6">Binds 1 FMN per subunit.</text>
</comment>
<gene>
    <name evidence="8" type="primary">azoR4</name>
    <name evidence="6" type="synonym">azoR</name>
    <name evidence="9" type="ORF">D0U04_08060</name>
    <name evidence="8" type="ORF">DJ93_2388</name>
</gene>
<keyword evidence="4 6" id="KW-0520">NAD</keyword>
<organism evidence="8 10">
    <name type="scientific">Bacillus clarus</name>
    <dbReference type="NCBI Taxonomy" id="2338372"/>
    <lineage>
        <taxon>Bacteria</taxon>
        <taxon>Bacillati</taxon>
        <taxon>Bacillota</taxon>
        <taxon>Bacilli</taxon>
        <taxon>Bacillales</taxon>
        <taxon>Bacillaceae</taxon>
        <taxon>Bacillus</taxon>
        <taxon>Bacillus cereus group</taxon>
    </lineage>
</organism>
<dbReference type="RefSeq" id="WP_042981153.1">
    <property type="nucleotide sequence ID" value="NZ_JMQC01000008.1"/>
</dbReference>
<evidence type="ECO:0000313" key="10">
    <source>
        <dbReference type="Proteomes" id="UP000029389"/>
    </source>
</evidence>
<feature type="domain" description="Flavodoxin-like fold" evidence="7">
    <location>
        <begin position="3"/>
        <end position="203"/>
    </location>
</feature>
<sequence>MTTVLFVKANNRPVEQAVSVKLYETFLASYKEAHPNDTVVELDLYKEELPYVGVDMINGTFKAGKGFDLTAEEEKAVAVADKYLNQFLEADKVVLGFPLWNLTIPAVLHTYIDYLNRAGKTFKYTPEGPVGLIGDKKIALLNARGGVYSEGPAAEVEMAVKYVASMMGFFGATNMETVVIEGHNQFPDKAEEIIASGLEEATKVASKF</sequence>
<keyword evidence="1 6" id="KW-0285">Flavoprotein</keyword>
<dbReference type="Pfam" id="PF02525">
    <property type="entry name" value="Flavodoxin_2"/>
    <property type="match status" value="1"/>
</dbReference>
<dbReference type="GO" id="GO:0010181">
    <property type="term" value="F:FMN binding"/>
    <property type="evidence" value="ECO:0007669"/>
    <property type="project" value="UniProtKB-UniRule"/>
</dbReference>
<evidence type="ECO:0000256" key="4">
    <source>
        <dbReference type="ARBA" id="ARBA00023027"/>
    </source>
</evidence>
<reference evidence="8 10" key="1">
    <citation type="submission" date="2014-04" db="EMBL/GenBank/DDBJ databases">
        <authorList>
            <person name="Bishop-Lilly K.A."/>
            <person name="Broomall S.M."/>
            <person name="Chain P.S."/>
            <person name="Chertkov O."/>
            <person name="Coyne S.R."/>
            <person name="Daligault H.E."/>
            <person name="Davenport K.W."/>
            <person name="Erkkila T."/>
            <person name="Frey K.G."/>
            <person name="Gibbons H.S."/>
            <person name="Gu W."/>
            <person name="Jaissle J."/>
            <person name="Johnson S.L."/>
            <person name="Koroleva G.I."/>
            <person name="Ladner J.T."/>
            <person name="Lo C.-C."/>
            <person name="Minogue T.D."/>
            <person name="Munk C."/>
            <person name="Palacios G.F."/>
            <person name="Redden C.L."/>
            <person name="Rosenzweig C.N."/>
            <person name="Scholz M.B."/>
            <person name="Teshima H."/>
            <person name="Xu Y."/>
        </authorList>
    </citation>
    <scope>NUCLEOTIDE SEQUENCE [LARGE SCALE GENOMIC DNA]</scope>
    <source>
        <strain evidence="8 10">BHP</strain>
    </source>
</reference>
<comment type="function">
    <text evidence="6">Quinone reductase that provides resistance to thiol-specific stress caused by electrophilic quinones.</text>
</comment>
<dbReference type="NCBIfam" id="NF010075">
    <property type="entry name" value="PRK13556.1"/>
    <property type="match status" value="1"/>
</dbReference>
<comment type="caution">
    <text evidence="6">Lacks conserved residue(s) required for the propagation of feature annotation.</text>
</comment>
<dbReference type="GO" id="GO:0016652">
    <property type="term" value="F:oxidoreductase activity, acting on NAD(P)H as acceptor"/>
    <property type="evidence" value="ECO:0007669"/>
    <property type="project" value="UniProtKB-UniRule"/>
</dbReference>
<comment type="subunit">
    <text evidence="6">Homodimer.</text>
</comment>
<dbReference type="eggNOG" id="COG1182">
    <property type="taxonomic scope" value="Bacteria"/>
</dbReference>
<dbReference type="InterPro" id="IPR003680">
    <property type="entry name" value="Flavodoxin_fold"/>
</dbReference>
<accession>A0A090Z681</accession>
<dbReference type="EC" id="1.6.5.-" evidence="6"/>
<dbReference type="Proteomes" id="UP000264294">
    <property type="component" value="Unassembled WGS sequence"/>
</dbReference>
<name>A0A090Z681_9BACI</name>
<evidence type="ECO:0000313" key="9">
    <source>
        <dbReference type="EMBL" id="RFT67398.1"/>
    </source>
</evidence>
<comment type="catalytic activity">
    <reaction evidence="5">
        <text>N,N-dimethyl-1,4-phenylenediamine + anthranilate + 2 NAD(+) = 2-(4-dimethylaminophenyl)diazenylbenzoate + 2 NADH + 2 H(+)</text>
        <dbReference type="Rhea" id="RHEA:55872"/>
        <dbReference type="ChEBI" id="CHEBI:15378"/>
        <dbReference type="ChEBI" id="CHEBI:15783"/>
        <dbReference type="ChEBI" id="CHEBI:16567"/>
        <dbReference type="ChEBI" id="CHEBI:57540"/>
        <dbReference type="ChEBI" id="CHEBI:57945"/>
        <dbReference type="ChEBI" id="CHEBI:71579"/>
        <dbReference type="EC" id="1.7.1.17"/>
    </reaction>
    <physiologicalReaction direction="right-to-left" evidence="5">
        <dbReference type="Rhea" id="RHEA:55874"/>
    </physiologicalReaction>
</comment>
<dbReference type="PATRIC" id="fig|1405.8.peg.2576"/>
<dbReference type="HAMAP" id="MF_01216">
    <property type="entry name" value="Azoreductase_type1"/>
    <property type="match status" value="1"/>
</dbReference>
<comment type="similarity">
    <text evidence="6">Belongs to the azoreductase type 1 family.</text>
</comment>
<comment type="function">
    <text evidence="6">Also exhibits azoreductase activity. Catalyzes the reductive cleavage of the azo bond in aromatic azo compounds to the corresponding amines.</text>
</comment>
<evidence type="ECO:0000256" key="2">
    <source>
        <dbReference type="ARBA" id="ARBA00022643"/>
    </source>
</evidence>
<dbReference type="GO" id="GO:0009055">
    <property type="term" value="F:electron transfer activity"/>
    <property type="evidence" value="ECO:0007669"/>
    <property type="project" value="UniProtKB-UniRule"/>
</dbReference>
<dbReference type="InterPro" id="IPR023048">
    <property type="entry name" value="NADH:quinone_OxRdtase_FMN_depd"/>
</dbReference>
<evidence type="ECO:0000256" key="5">
    <source>
        <dbReference type="ARBA" id="ARBA00048542"/>
    </source>
</evidence>
<keyword evidence="2 6" id="KW-0288">FMN</keyword>
<dbReference type="AlphaFoldDB" id="A0A090Z681"/>
<dbReference type="GO" id="GO:0016655">
    <property type="term" value="F:oxidoreductase activity, acting on NAD(P)H, quinone or similar compound as acceptor"/>
    <property type="evidence" value="ECO:0007669"/>
    <property type="project" value="InterPro"/>
</dbReference>
<dbReference type="SUPFAM" id="SSF52218">
    <property type="entry name" value="Flavoproteins"/>
    <property type="match status" value="1"/>
</dbReference>
<evidence type="ECO:0000256" key="3">
    <source>
        <dbReference type="ARBA" id="ARBA00023002"/>
    </source>
</evidence>